<dbReference type="VEuPathDB" id="VectorBase:GBRI026413"/>
<reference evidence="1" key="2">
    <citation type="submission" date="2020-05" db="UniProtKB">
        <authorList>
            <consortium name="EnsemblMetazoa"/>
        </authorList>
    </citation>
    <scope>IDENTIFICATION</scope>
    <source>
        <strain evidence="1">IAEA</strain>
    </source>
</reference>
<sequence>MMTTVIMGRCGVGGLVPVDNVRLPSWQAQLTGSKRWLLAPPPECYFHCSTIEALVEKGDINYDNHDDHNDDDDYAKASCILSLVSK</sequence>
<keyword evidence="2" id="KW-1185">Reference proteome</keyword>
<protein>
    <submittedName>
        <fullName evidence="1">Uncharacterized protein</fullName>
    </submittedName>
</protein>
<dbReference type="STRING" id="37001.A0A1A9WNR5"/>
<proteinExistence type="predicted"/>
<evidence type="ECO:0000313" key="1">
    <source>
        <dbReference type="EnsemblMetazoa" id="GBRI026413-PA"/>
    </source>
</evidence>
<dbReference type="EnsemblMetazoa" id="GBRI026413-RA">
    <property type="protein sequence ID" value="GBRI026413-PA"/>
    <property type="gene ID" value="GBRI026413"/>
</dbReference>
<evidence type="ECO:0000313" key="2">
    <source>
        <dbReference type="Proteomes" id="UP000091820"/>
    </source>
</evidence>
<reference evidence="2" key="1">
    <citation type="submission" date="2014-03" db="EMBL/GenBank/DDBJ databases">
        <authorList>
            <person name="Aksoy S."/>
            <person name="Warren W."/>
            <person name="Wilson R.K."/>
        </authorList>
    </citation>
    <scope>NUCLEOTIDE SEQUENCE [LARGE SCALE GENOMIC DNA]</scope>
    <source>
        <strain evidence="2">IAEA</strain>
    </source>
</reference>
<organism evidence="1 2">
    <name type="scientific">Glossina brevipalpis</name>
    <dbReference type="NCBI Taxonomy" id="37001"/>
    <lineage>
        <taxon>Eukaryota</taxon>
        <taxon>Metazoa</taxon>
        <taxon>Ecdysozoa</taxon>
        <taxon>Arthropoda</taxon>
        <taxon>Hexapoda</taxon>
        <taxon>Insecta</taxon>
        <taxon>Pterygota</taxon>
        <taxon>Neoptera</taxon>
        <taxon>Endopterygota</taxon>
        <taxon>Diptera</taxon>
        <taxon>Brachycera</taxon>
        <taxon>Muscomorpha</taxon>
        <taxon>Hippoboscoidea</taxon>
        <taxon>Glossinidae</taxon>
        <taxon>Glossina</taxon>
    </lineage>
</organism>
<name>A0A1A9WNR5_9MUSC</name>
<dbReference type="Proteomes" id="UP000091820">
    <property type="component" value="Unassembled WGS sequence"/>
</dbReference>
<accession>A0A1A9WNR5</accession>
<dbReference type="AlphaFoldDB" id="A0A1A9WNR5"/>